<comment type="caution">
    <text evidence="1">The sequence shown here is derived from an EMBL/GenBank/DDBJ whole genome shotgun (WGS) entry which is preliminary data.</text>
</comment>
<reference evidence="1" key="1">
    <citation type="journal article" date="2021" name="PeerJ">
        <title>Extensive microbial diversity within the chicken gut microbiome revealed by metagenomics and culture.</title>
        <authorList>
            <person name="Gilroy R."/>
            <person name="Ravi A."/>
            <person name="Getino M."/>
            <person name="Pursley I."/>
            <person name="Horton D.L."/>
            <person name="Alikhan N.F."/>
            <person name="Baker D."/>
            <person name="Gharbi K."/>
            <person name="Hall N."/>
            <person name="Watson M."/>
            <person name="Adriaenssens E.M."/>
            <person name="Foster-Nyarko E."/>
            <person name="Jarju S."/>
            <person name="Secka A."/>
            <person name="Antonio M."/>
            <person name="Oren A."/>
            <person name="Chaudhuri R.R."/>
            <person name="La Ragione R."/>
            <person name="Hildebrand F."/>
            <person name="Pallen M.J."/>
        </authorList>
    </citation>
    <scope>NUCLEOTIDE SEQUENCE</scope>
    <source>
        <strain evidence="1">CHK185-5351</strain>
    </source>
</reference>
<protein>
    <submittedName>
        <fullName evidence="1">DUF3793 family protein</fullName>
    </submittedName>
</protein>
<evidence type="ECO:0000313" key="2">
    <source>
        <dbReference type="Proteomes" id="UP000823849"/>
    </source>
</evidence>
<dbReference type="EMBL" id="DWWU01000019">
    <property type="protein sequence ID" value="HJC15088.1"/>
    <property type="molecule type" value="Genomic_DNA"/>
</dbReference>
<dbReference type="Proteomes" id="UP000823849">
    <property type="component" value="Unassembled WGS sequence"/>
</dbReference>
<gene>
    <name evidence="1" type="ORF">H9705_04580</name>
</gene>
<proteinExistence type="predicted"/>
<evidence type="ECO:0000313" key="1">
    <source>
        <dbReference type="EMBL" id="HJC15088.1"/>
    </source>
</evidence>
<dbReference type="AlphaFoldDB" id="A0A9D2SN68"/>
<dbReference type="InterPro" id="IPR024523">
    <property type="entry name" value="DUF3793"/>
</dbReference>
<sequence>MSEERMRKVSMQMIFHCAPTFQRLKPSSLIMIDPEDLEVLERQTAQAGLSGCRLCRGNQRDMWLLYREDELKKILEKEVNRRFFRAMGYRSFSLPAVLNQIRVRLAAHRDGEGEYPHELGILLGYPLEDVRGFIRHKGKNYLYSGYWKVYGDVEKARQLFQSYDRARKQMFQWLDAAAAQTAEGAR</sequence>
<reference evidence="1" key="2">
    <citation type="submission" date="2021-04" db="EMBL/GenBank/DDBJ databases">
        <authorList>
            <person name="Gilroy R."/>
        </authorList>
    </citation>
    <scope>NUCLEOTIDE SEQUENCE</scope>
    <source>
        <strain evidence="1">CHK185-5351</strain>
    </source>
</reference>
<dbReference type="Pfam" id="PF12672">
    <property type="entry name" value="DUF3793"/>
    <property type="match status" value="1"/>
</dbReference>
<accession>A0A9D2SN68</accession>
<organism evidence="1 2">
    <name type="scientific">Candidatus Fusicatenibacter intestinigallinarum</name>
    <dbReference type="NCBI Taxonomy" id="2838598"/>
    <lineage>
        <taxon>Bacteria</taxon>
        <taxon>Bacillati</taxon>
        <taxon>Bacillota</taxon>
        <taxon>Clostridia</taxon>
        <taxon>Lachnospirales</taxon>
        <taxon>Lachnospiraceae</taxon>
        <taxon>Fusicatenibacter</taxon>
    </lineage>
</organism>
<name>A0A9D2SN68_9FIRM</name>